<comment type="function">
    <text evidence="17">Core subunit of the mitochondrial membrane respiratory chain NADH dehydrogenase (Complex I) which catalyzes electron transfer from NADH through the respiratory chain, using ubiquinone as an electron acceptor. Essential for the catalytic activity and assembly of complex I.</text>
</comment>
<feature type="transmembrane region" description="Helical" evidence="17">
    <location>
        <begin position="366"/>
        <end position="395"/>
    </location>
</feature>
<feature type="transmembrane region" description="Helical" evidence="17">
    <location>
        <begin position="293"/>
        <end position="314"/>
    </location>
</feature>
<dbReference type="InterPro" id="IPR001750">
    <property type="entry name" value="ND/Mrp_TM"/>
</dbReference>
<evidence type="ECO:0000256" key="7">
    <source>
        <dbReference type="ARBA" id="ARBA00022660"/>
    </source>
</evidence>
<evidence type="ECO:0000313" key="20">
    <source>
        <dbReference type="EMBL" id="UPL65863.1"/>
    </source>
</evidence>
<proteinExistence type="inferred from homology"/>
<dbReference type="GO" id="GO:0003954">
    <property type="term" value="F:NADH dehydrogenase activity"/>
    <property type="evidence" value="ECO:0007669"/>
    <property type="project" value="TreeGrafter"/>
</dbReference>
<sequence>MMKLLLLLILTILVLSMLGWWHFYLILMFCVFYMLTLNTQYYTCNLSYNFGFDTLSFLMLILTYWIGSLMIMSSVGYKFFINNGSNFIFVVFLLIIFLTLCFASLNMLMFYFFFESSLIPILILIFGWGYQPERLISGYYLLFYTLCFSLPLLVFLINFGSTTSLIYFMLFTLDENIYVYLVLLGGFMVKMPMVFVHFWLPKAHVEAPVSGSMILAAVLLKLGGYGILRITPFFYYWSLNYNYILITISLLGICYVSFMCLYQVDMKSLIAYSSVSHMGLVICGLLTNSTWGFFGSVVMMLAHGLCSSGLFAIANINYDRTFSRSLILNKGMMVFIPSLSLFWFLFSVNNMGAPPSLNFFGEVSLIISIMSYSMFSIFMLSLGSFLSCCYSIYLYSLVQHGSFSSNLSCSISVFYLEYFMLFMHWAPLNFIFLKMNM</sequence>
<feature type="transmembrane region" description="Helical" evidence="17">
    <location>
        <begin position="407"/>
        <end position="427"/>
    </location>
</feature>
<dbReference type="InterPro" id="IPR003918">
    <property type="entry name" value="NADH_UbQ_OxRdtase"/>
</dbReference>
<name>A0A8T9ZZB9_9HEMI</name>
<evidence type="ECO:0000256" key="17">
    <source>
        <dbReference type="RuleBase" id="RU003297"/>
    </source>
</evidence>
<keyword evidence="6 17" id="KW-0813">Transport</keyword>
<organism evidence="20">
    <name type="scientific">Onymocoris hackeri</name>
    <dbReference type="NCBI Taxonomy" id="2813039"/>
    <lineage>
        <taxon>Eukaryota</taxon>
        <taxon>Metazoa</taxon>
        <taxon>Ecdysozoa</taxon>
        <taxon>Arthropoda</taxon>
        <taxon>Hexapoda</taxon>
        <taxon>Insecta</taxon>
        <taxon>Pterygota</taxon>
        <taxon>Neoptera</taxon>
        <taxon>Paraneoptera</taxon>
        <taxon>Hemiptera</taxon>
        <taxon>Heteroptera</taxon>
        <taxon>Panheteroptera</taxon>
        <taxon>Cimicomorpha</taxon>
        <taxon>Thaumastocoridae</taxon>
        <taxon>Onymocoris</taxon>
    </lineage>
</organism>
<keyword evidence="8 17" id="KW-0812">Transmembrane</keyword>
<comment type="function">
    <text evidence="1">Core subunit of the mitochondrial membrane respiratory chain NADH dehydrogenase (Complex I) that is believed to belong to the minimal assembly required for catalysis. Complex I functions in the transfer of electrons from NADH to the respiratory chain. The immediate electron acceptor for the enzyme is believed to be ubiquinone.</text>
</comment>
<dbReference type="GO" id="GO:0048039">
    <property type="term" value="F:ubiquinone binding"/>
    <property type="evidence" value="ECO:0007669"/>
    <property type="project" value="TreeGrafter"/>
</dbReference>
<dbReference type="InterPro" id="IPR000260">
    <property type="entry name" value="NADH4_N"/>
</dbReference>
<keyword evidence="14 17" id="KW-0496">Mitochondrion</keyword>
<feature type="transmembrane region" description="Helical" evidence="17">
    <location>
        <begin position="7"/>
        <end position="35"/>
    </location>
</feature>
<evidence type="ECO:0000256" key="12">
    <source>
        <dbReference type="ARBA" id="ARBA00023027"/>
    </source>
</evidence>
<comment type="subcellular location">
    <subcellularLocation>
        <location evidence="2 17">Mitochondrion membrane</location>
        <topology evidence="2 17">Multi-pass membrane protein</topology>
    </subcellularLocation>
</comment>
<evidence type="ECO:0000256" key="11">
    <source>
        <dbReference type="ARBA" id="ARBA00022989"/>
    </source>
</evidence>
<dbReference type="GO" id="GO:0031966">
    <property type="term" value="C:mitochondrial membrane"/>
    <property type="evidence" value="ECO:0007669"/>
    <property type="project" value="UniProtKB-SubCell"/>
</dbReference>
<evidence type="ECO:0000256" key="1">
    <source>
        <dbReference type="ARBA" id="ARBA00003257"/>
    </source>
</evidence>
<evidence type="ECO:0000256" key="15">
    <source>
        <dbReference type="ARBA" id="ARBA00023136"/>
    </source>
</evidence>
<dbReference type="PANTHER" id="PTHR43507:SF20">
    <property type="entry name" value="NADH-UBIQUINONE OXIDOREDUCTASE CHAIN 4"/>
    <property type="match status" value="1"/>
</dbReference>
<evidence type="ECO:0000256" key="4">
    <source>
        <dbReference type="ARBA" id="ARBA00012944"/>
    </source>
</evidence>
<reference evidence="20" key="1">
    <citation type="journal article" date="2022" name="Cladistics">
        <title>Diversification of the phytophagous lineages of true bugs (Insecta: Hemiptera: Heteroptera) shortly after that of the flowering plants.</title>
        <authorList>
            <person name="Ye F."/>
            <person name="Kment P."/>
            <person name="Redei D."/>
            <person name="Luo J.Y."/>
            <person name="Wang Y.H."/>
            <person name="Kuechler S.M."/>
            <person name="Zhang W.W."/>
            <person name="Chen P.P."/>
            <person name="Wu H.Y."/>
            <person name="Wu Y.Z."/>
            <person name="Sun X.Y."/>
            <person name="Ding L."/>
            <person name="Wang Y.R."/>
            <person name="Xie Q."/>
        </authorList>
    </citation>
    <scope>NUCLEOTIDE SEQUENCE</scope>
</reference>
<keyword evidence="15 17" id="KW-0472">Membrane</keyword>
<keyword evidence="9" id="KW-1278">Translocase</keyword>
<keyword evidence="7 17" id="KW-0679">Respiratory chain</keyword>
<evidence type="ECO:0000256" key="16">
    <source>
        <dbReference type="ARBA" id="ARBA00049551"/>
    </source>
</evidence>
<comment type="similarity">
    <text evidence="3 17">Belongs to the complex I subunit 4 family.</text>
</comment>
<evidence type="ECO:0000256" key="8">
    <source>
        <dbReference type="ARBA" id="ARBA00022692"/>
    </source>
</evidence>
<feature type="transmembrane region" description="Helical" evidence="17">
    <location>
        <begin position="142"/>
        <end position="171"/>
    </location>
</feature>
<keyword evidence="10 17" id="KW-0249">Electron transport</keyword>
<evidence type="ECO:0000259" key="18">
    <source>
        <dbReference type="Pfam" id="PF00361"/>
    </source>
</evidence>
<feature type="transmembrane region" description="Helical" evidence="17">
    <location>
        <begin position="212"/>
        <end position="237"/>
    </location>
</feature>
<keyword evidence="11 17" id="KW-1133">Transmembrane helix</keyword>
<geneLocation type="mitochondrion" evidence="20"/>
<feature type="transmembrane region" description="Helical" evidence="17">
    <location>
        <begin position="269"/>
        <end position="287"/>
    </location>
</feature>
<dbReference type="Pfam" id="PF01059">
    <property type="entry name" value="Oxidored_q5_N"/>
    <property type="match status" value="1"/>
</dbReference>
<feature type="transmembrane region" description="Helical" evidence="17">
    <location>
        <begin position="177"/>
        <end position="200"/>
    </location>
</feature>
<dbReference type="Pfam" id="PF00361">
    <property type="entry name" value="Proton_antipo_M"/>
    <property type="match status" value="1"/>
</dbReference>
<evidence type="ECO:0000256" key="2">
    <source>
        <dbReference type="ARBA" id="ARBA00004225"/>
    </source>
</evidence>
<evidence type="ECO:0000256" key="3">
    <source>
        <dbReference type="ARBA" id="ARBA00009025"/>
    </source>
</evidence>
<evidence type="ECO:0000256" key="6">
    <source>
        <dbReference type="ARBA" id="ARBA00022448"/>
    </source>
</evidence>
<feature type="transmembrane region" description="Helical" evidence="17">
    <location>
        <begin position="55"/>
        <end position="75"/>
    </location>
</feature>
<comment type="catalytic activity">
    <reaction evidence="16 17">
        <text>a ubiquinone + NADH + 5 H(+)(in) = a ubiquinol + NAD(+) + 4 H(+)(out)</text>
        <dbReference type="Rhea" id="RHEA:29091"/>
        <dbReference type="Rhea" id="RHEA-COMP:9565"/>
        <dbReference type="Rhea" id="RHEA-COMP:9566"/>
        <dbReference type="ChEBI" id="CHEBI:15378"/>
        <dbReference type="ChEBI" id="CHEBI:16389"/>
        <dbReference type="ChEBI" id="CHEBI:17976"/>
        <dbReference type="ChEBI" id="CHEBI:57540"/>
        <dbReference type="ChEBI" id="CHEBI:57945"/>
        <dbReference type="EC" id="7.1.1.2"/>
    </reaction>
</comment>
<feature type="domain" description="NADH:ubiquinone oxidoreductase chain 4 N-terminal" evidence="19">
    <location>
        <begin position="1"/>
        <end position="100"/>
    </location>
</feature>
<feature type="transmembrane region" description="Helical" evidence="17">
    <location>
        <begin position="87"/>
        <end position="105"/>
    </location>
</feature>
<evidence type="ECO:0000256" key="9">
    <source>
        <dbReference type="ARBA" id="ARBA00022967"/>
    </source>
</evidence>
<feature type="transmembrane region" description="Helical" evidence="17">
    <location>
        <begin position="326"/>
        <end position="346"/>
    </location>
</feature>
<dbReference type="PANTHER" id="PTHR43507">
    <property type="entry name" value="NADH-UBIQUINONE OXIDOREDUCTASE CHAIN 4"/>
    <property type="match status" value="1"/>
</dbReference>
<dbReference type="GO" id="GO:0015990">
    <property type="term" value="P:electron transport coupled proton transport"/>
    <property type="evidence" value="ECO:0007669"/>
    <property type="project" value="TreeGrafter"/>
</dbReference>
<dbReference type="EMBL" id="MW619690">
    <property type="protein sequence ID" value="UPL65863.1"/>
    <property type="molecule type" value="Genomic_DNA"/>
</dbReference>
<accession>A0A8T9ZZB9</accession>
<dbReference type="AlphaFoldDB" id="A0A8T9ZZB9"/>
<dbReference type="PRINTS" id="PR01437">
    <property type="entry name" value="NUOXDRDTASE4"/>
</dbReference>
<evidence type="ECO:0000256" key="13">
    <source>
        <dbReference type="ARBA" id="ARBA00023075"/>
    </source>
</evidence>
<dbReference type="EC" id="7.1.1.2" evidence="4 17"/>
<feature type="domain" description="NADH:quinone oxidoreductase/Mrp antiporter transmembrane" evidence="18">
    <location>
        <begin position="104"/>
        <end position="386"/>
    </location>
</feature>
<feature type="transmembrane region" description="Helical" evidence="17">
    <location>
        <begin position="111"/>
        <end position="130"/>
    </location>
</feature>
<keyword evidence="12 17" id="KW-0520">NAD</keyword>
<evidence type="ECO:0000256" key="14">
    <source>
        <dbReference type="ARBA" id="ARBA00023128"/>
    </source>
</evidence>
<evidence type="ECO:0000256" key="5">
    <source>
        <dbReference type="ARBA" id="ARBA00021006"/>
    </source>
</evidence>
<keyword evidence="13 17" id="KW-0830">Ubiquinone</keyword>
<dbReference type="GO" id="GO:0008137">
    <property type="term" value="F:NADH dehydrogenase (ubiquinone) activity"/>
    <property type="evidence" value="ECO:0007669"/>
    <property type="project" value="UniProtKB-UniRule"/>
</dbReference>
<evidence type="ECO:0000259" key="19">
    <source>
        <dbReference type="Pfam" id="PF01059"/>
    </source>
</evidence>
<feature type="transmembrane region" description="Helical" evidence="17">
    <location>
        <begin position="243"/>
        <end position="262"/>
    </location>
</feature>
<dbReference type="GO" id="GO:0042773">
    <property type="term" value="P:ATP synthesis coupled electron transport"/>
    <property type="evidence" value="ECO:0007669"/>
    <property type="project" value="InterPro"/>
</dbReference>
<evidence type="ECO:0000256" key="10">
    <source>
        <dbReference type="ARBA" id="ARBA00022982"/>
    </source>
</evidence>
<protein>
    <recommendedName>
        <fullName evidence="5 17">NADH-ubiquinone oxidoreductase chain 4</fullName>
        <ecNumber evidence="4 17">7.1.1.2</ecNumber>
    </recommendedName>
</protein>